<gene>
    <name evidence="2" type="ORF">K2173_025508</name>
</gene>
<proteinExistence type="predicted"/>
<feature type="chain" id="PRO_5043317022" evidence="1">
    <location>
        <begin position="23"/>
        <end position="162"/>
    </location>
</feature>
<dbReference type="AlphaFoldDB" id="A0AAV8T914"/>
<dbReference type="EMBL" id="JAIWQS010000006">
    <property type="protein sequence ID" value="KAJ8763123.1"/>
    <property type="molecule type" value="Genomic_DNA"/>
</dbReference>
<protein>
    <submittedName>
        <fullName evidence="2">Uncharacterized protein</fullName>
    </submittedName>
</protein>
<feature type="signal peptide" evidence="1">
    <location>
        <begin position="1"/>
        <end position="22"/>
    </location>
</feature>
<sequence length="162" mass="17890">MSSSLLLLLLSLNISLVLLAYAAHETAPKGVDPENPVLDVTPSPLYGKLSGLGSKDILYCERVRVSGHSRLKLQSYANSFRVTLSPSLVIPERLHGRIQICFHRNASLNLCHCGMDEWKTVQKGLWNSVLSLFDERYLDVKFIGEIHGSVTVAMAEDIKGPT</sequence>
<organism evidence="2 3">
    <name type="scientific">Erythroxylum novogranatense</name>
    <dbReference type="NCBI Taxonomy" id="1862640"/>
    <lineage>
        <taxon>Eukaryota</taxon>
        <taxon>Viridiplantae</taxon>
        <taxon>Streptophyta</taxon>
        <taxon>Embryophyta</taxon>
        <taxon>Tracheophyta</taxon>
        <taxon>Spermatophyta</taxon>
        <taxon>Magnoliopsida</taxon>
        <taxon>eudicotyledons</taxon>
        <taxon>Gunneridae</taxon>
        <taxon>Pentapetalae</taxon>
        <taxon>rosids</taxon>
        <taxon>fabids</taxon>
        <taxon>Malpighiales</taxon>
        <taxon>Erythroxylaceae</taxon>
        <taxon>Erythroxylum</taxon>
    </lineage>
</organism>
<keyword evidence="1" id="KW-0732">Signal</keyword>
<comment type="caution">
    <text evidence="2">The sequence shown here is derived from an EMBL/GenBank/DDBJ whole genome shotgun (WGS) entry which is preliminary data.</text>
</comment>
<evidence type="ECO:0000313" key="3">
    <source>
        <dbReference type="Proteomes" id="UP001159364"/>
    </source>
</evidence>
<keyword evidence="3" id="KW-1185">Reference proteome</keyword>
<evidence type="ECO:0000313" key="2">
    <source>
        <dbReference type="EMBL" id="KAJ8763123.1"/>
    </source>
</evidence>
<dbReference type="PANTHER" id="PTHR31587:SF3">
    <property type="entry name" value="EXPRESSED PROTEIN"/>
    <property type="match status" value="1"/>
</dbReference>
<dbReference type="Proteomes" id="UP001159364">
    <property type="component" value="Linkage Group LG06"/>
</dbReference>
<evidence type="ECO:0000256" key="1">
    <source>
        <dbReference type="SAM" id="SignalP"/>
    </source>
</evidence>
<name>A0AAV8T914_9ROSI</name>
<reference evidence="2 3" key="1">
    <citation type="submission" date="2021-09" db="EMBL/GenBank/DDBJ databases">
        <title>Genomic insights and catalytic innovation underlie evolution of tropane alkaloids biosynthesis.</title>
        <authorList>
            <person name="Wang Y.-J."/>
            <person name="Tian T."/>
            <person name="Huang J.-P."/>
            <person name="Huang S.-X."/>
        </authorList>
    </citation>
    <scope>NUCLEOTIDE SEQUENCE [LARGE SCALE GENOMIC DNA]</scope>
    <source>
        <strain evidence="2">KIB-2018</strain>
        <tissue evidence="2">Leaf</tissue>
    </source>
</reference>
<dbReference type="PANTHER" id="PTHR31587">
    <property type="entry name" value="TRANSMEMBRANE PROTEIN (DUF2215)"/>
    <property type="match status" value="1"/>
</dbReference>
<accession>A0AAV8T914</accession>